<keyword evidence="2" id="KW-1185">Reference proteome</keyword>
<dbReference type="InterPro" id="IPR052055">
    <property type="entry name" value="Hepadnavirus_pol/RT"/>
</dbReference>
<dbReference type="EMBL" id="CALNXK010000205">
    <property type="protein sequence ID" value="CAH3175876.1"/>
    <property type="molecule type" value="Genomic_DNA"/>
</dbReference>
<organism evidence="1 2">
    <name type="scientific">Porites lobata</name>
    <dbReference type="NCBI Taxonomy" id="104759"/>
    <lineage>
        <taxon>Eukaryota</taxon>
        <taxon>Metazoa</taxon>
        <taxon>Cnidaria</taxon>
        <taxon>Anthozoa</taxon>
        <taxon>Hexacorallia</taxon>
        <taxon>Scleractinia</taxon>
        <taxon>Fungiina</taxon>
        <taxon>Poritidae</taxon>
        <taxon>Porites</taxon>
    </lineage>
</organism>
<comment type="caution">
    <text evidence="1">The sequence shown here is derived from an EMBL/GenBank/DDBJ whole genome shotgun (WGS) entry which is preliminary data.</text>
</comment>
<evidence type="ECO:0000313" key="2">
    <source>
        <dbReference type="Proteomes" id="UP001159405"/>
    </source>
</evidence>
<protein>
    <submittedName>
        <fullName evidence="1">Uncharacterized protein</fullName>
    </submittedName>
</protein>
<dbReference type="Proteomes" id="UP001159405">
    <property type="component" value="Unassembled WGS sequence"/>
</dbReference>
<name>A0ABN8R9I2_9CNID</name>
<sequence>MNFYNTREGSFLELECCKETGKEIGSPSSVLSVLADYLSKLTDVDDWGIRSDMFQWLNTLWVPFTVDRFATWYNTKCIRFNSRFWNPGSEGVDAFIQNWQGENNWVVPPPNQIIRAWCHFELCKDKGVLIIPLWKGASFWPCICPDRTHLSKCVIDWVGVPEFHLAATTKGRSYNSLFHGLNIFSQGLWKEIHFRLKSSHGEVTSVELFKGLQQTALSSKA</sequence>
<reference evidence="1 2" key="1">
    <citation type="submission" date="2022-05" db="EMBL/GenBank/DDBJ databases">
        <authorList>
            <consortium name="Genoscope - CEA"/>
            <person name="William W."/>
        </authorList>
    </citation>
    <scope>NUCLEOTIDE SEQUENCE [LARGE SCALE GENOMIC DNA]</scope>
</reference>
<dbReference type="PANTHER" id="PTHR33050:SF7">
    <property type="entry name" value="RIBONUCLEASE H"/>
    <property type="match status" value="1"/>
</dbReference>
<gene>
    <name evidence="1" type="ORF">PLOB_00017277</name>
</gene>
<dbReference type="PANTHER" id="PTHR33050">
    <property type="entry name" value="REVERSE TRANSCRIPTASE DOMAIN-CONTAINING PROTEIN"/>
    <property type="match status" value="1"/>
</dbReference>
<evidence type="ECO:0000313" key="1">
    <source>
        <dbReference type="EMBL" id="CAH3175876.1"/>
    </source>
</evidence>
<accession>A0ABN8R9I2</accession>
<proteinExistence type="predicted"/>